<keyword evidence="6" id="KW-1185">Reference proteome</keyword>
<reference evidence="5 6" key="1">
    <citation type="journal article" date="2019" name="Front. Microbiol.">
        <title>Genomes of Neutrophilic Sulfur-Oxidizing Chemolithoautotrophs Representing 9 Proteobacterial Species From 8 Genera.</title>
        <authorList>
            <person name="Watanabe T."/>
            <person name="Kojima H."/>
            <person name="Umezawa K."/>
            <person name="Hori C."/>
            <person name="Takasuka T.E."/>
            <person name="Kato Y."/>
            <person name="Fukui M."/>
        </authorList>
    </citation>
    <scope>NUCLEOTIDE SEQUENCE [LARGE SCALE GENOMIC DNA]</scope>
    <source>
        <strain evidence="5 6">TTN</strain>
    </source>
</reference>
<dbReference type="Gene3D" id="3.60.15.10">
    <property type="entry name" value="Ribonuclease Z/Hydroxyacylglutathione hydrolase-like"/>
    <property type="match status" value="1"/>
</dbReference>
<dbReference type="AlphaFoldDB" id="A0A401JAW5"/>
<evidence type="ECO:0000256" key="2">
    <source>
        <dbReference type="HAMAP-Rule" id="MF_00457"/>
    </source>
</evidence>
<dbReference type="HAMAP" id="MF_00457">
    <property type="entry name" value="UPF0173"/>
    <property type="match status" value="1"/>
</dbReference>
<dbReference type="SMART" id="SM00849">
    <property type="entry name" value="Lactamase_B"/>
    <property type="match status" value="1"/>
</dbReference>
<dbReference type="GO" id="GO:0016787">
    <property type="term" value="F:hydrolase activity"/>
    <property type="evidence" value="ECO:0007669"/>
    <property type="project" value="UniProtKB-UniRule"/>
</dbReference>
<accession>A0A401JAW5</accession>
<sequence length="270" mass="28530">MKAIKVLVIFVFSMVLGVSAAWAGQTELTWYGHSAFKITTPSGKVLLIDPWITNPANKNGKADLAGLTHVDLILISHGHFDHVGDAVAIAKKTGAHLVSTFDLGNALVTYGGFPKAQAGMDTEGNFGGELTLLGGDVKVAFIPAIHSSTVMDENGKDIHGGGNPGGFLISIKNGPVIYHTGDTDVFNDMTLIPRFHKVDVMLACIGGHFTMGPGRAALATKMVAPLMVVPMHYGTFPVLDGTPAEFKAALAKQGVKAKLEVMQPDEMIKL</sequence>
<evidence type="ECO:0000256" key="3">
    <source>
        <dbReference type="SAM" id="SignalP"/>
    </source>
</evidence>
<dbReference type="Proteomes" id="UP000286806">
    <property type="component" value="Unassembled WGS sequence"/>
</dbReference>
<dbReference type="InterPro" id="IPR001279">
    <property type="entry name" value="Metallo-B-lactamas"/>
</dbReference>
<evidence type="ECO:0000313" key="5">
    <source>
        <dbReference type="EMBL" id="GBL44704.1"/>
    </source>
</evidence>
<dbReference type="PANTHER" id="PTHR43546:SF3">
    <property type="entry name" value="UPF0173 METAL-DEPENDENT HYDROLASE MJ1163"/>
    <property type="match status" value="1"/>
</dbReference>
<dbReference type="InterPro" id="IPR022877">
    <property type="entry name" value="UPF0173"/>
</dbReference>
<keyword evidence="1 2" id="KW-0378">Hydrolase</keyword>
<dbReference type="PANTHER" id="PTHR43546">
    <property type="entry name" value="UPF0173 METAL-DEPENDENT HYDROLASE MJ1163-RELATED"/>
    <property type="match status" value="1"/>
</dbReference>
<organism evidence="5 6">
    <name type="scientific">Sulfuriferula multivorans</name>
    <dbReference type="NCBI Taxonomy" id="1559896"/>
    <lineage>
        <taxon>Bacteria</taxon>
        <taxon>Pseudomonadati</taxon>
        <taxon>Pseudomonadota</taxon>
        <taxon>Betaproteobacteria</taxon>
        <taxon>Nitrosomonadales</taxon>
        <taxon>Sulfuricellaceae</taxon>
        <taxon>Sulfuriferula</taxon>
    </lineage>
</organism>
<dbReference type="InterPro" id="IPR036866">
    <property type="entry name" value="RibonucZ/Hydroxyglut_hydro"/>
</dbReference>
<proteinExistence type="inferred from homology"/>
<feature type="signal peptide" evidence="3">
    <location>
        <begin position="1"/>
        <end position="23"/>
    </location>
</feature>
<protein>
    <recommendedName>
        <fullName evidence="2">UPF0173 metal-dependent hydrolase SFMTTN_0505</fullName>
    </recommendedName>
</protein>
<feature type="domain" description="Metallo-beta-lactamase" evidence="4">
    <location>
        <begin position="32"/>
        <end position="232"/>
    </location>
</feature>
<dbReference type="NCBIfam" id="NF001911">
    <property type="entry name" value="PRK00685.1"/>
    <property type="match status" value="1"/>
</dbReference>
<dbReference type="SUPFAM" id="SSF56281">
    <property type="entry name" value="Metallo-hydrolase/oxidoreductase"/>
    <property type="match status" value="1"/>
</dbReference>
<dbReference type="EMBL" id="BGOW01000002">
    <property type="protein sequence ID" value="GBL44704.1"/>
    <property type="molecule type" value="Genomic_DNA"/>
</dbReference>
<feature type="chain" id="PRO_5019101616" description="UPF0173 metal-dependent hydrolase SFMTTN_0505" evidence="3">
    <location>
        <begin position="24"/>
        <end position="270"/>
    </location>
</feature>
<dbReference type="OrthoDB" id="9803916at2"/>
<dbReference type="RefSeq" id="WP_124703534.1">
    <property type="nucleotide sequence ID" value="NZ_BGOW01000002.1"/>
</dbReference>
<dbReference type="Pfam" id="PF13483">
    <property type="entry name" value="Lactamase_B_3"/>
    <property type="match status" value="1"/>
</dbReference>
<dbReference type="InterPro" id="IPR050114">
    <property type="entry name" value="UPF0173_UPF0282_UlaG_hydrolase"/>
</dbReference>
<comment type="caution">
    <text evidence="5">The sequence shown here is derived from an EMBL/GenBank/DDBJ whole genome shotgun (WGS) entry which is preliminary data.</text>
</comment>
<keyword evidence="3" id="KW-0732">Signal</keyword>
<name>A0A401JAW5_9PROT</name>
<evidence type="ECO:0000256" key="1">
    <source>
        <dbReference type="ARBA" id="ARBA00022801"/>
    </source>
</evidence>
<gene>
    <name evidence="5" type="ORF">SFMTTN_0505</name>
</gene>
<comment type="similarity">
    <text evidence="2">Belongs to the UPF0173 family.</text>
</comment>
<evidence type="ECO:0000313" key="6">
    <source>
        <dbReference type="Proteomes" id="UP000286806"/>
    </source>
</evidence>
<evidence type="ECO:0000259" key="4">
    <source>
        <dbReference type="SMART" id="SM00849"/>
    </source>
</evidence>